<evidence type="ECO:0000313" key="4">
    <source>
        <dbReference type="EMBL" id="MBD8502904.1"/>
    </source>
</evidence>
<evidence type="ECO:0000313" key="5">
    <source>
        <dbReference type="Proteomes" id="UP000603602"/>
    </source>
</evidence>
<keyword evidence="5" id="KW-1185">Reference proteome</keyword>
<dbReference type="Pfam" id="PF13649">
    <property type="entry name" value="Methyltransf_25"/>
    <property type="match status" value="1"/>
</dbReference>
<dbReference type="PANTHER" id="PTHR43861:SF1">
    <property type="entry name" value="TRANS-ACONITATE 2-METHYLTRANSFERASE"/>
    <property type="match status" value="1"/>
</dbReference>
<dbReference type="Proteomes" id="UP000603602">
    <property type="component" value="Unassembled WGS sequence"/>
</dbReference>
<evidence type="ECO:0000256" key="1">
    <source>
        <dbReference type="ARBA" id="ARBA00022603"/>
    </source>
</evidence>
<gene>
    <name evidence="4" type="ORF">IFO67_08420</name>
</gene>
<dbReference type="RefSeq" id="WP_187717651.1">
    <property type="nucleotide sequence ID" value="NZ_JACTAH010000001.1"/>
</dbReference>
<dbReference type="PANTHER" id="PTHR43861">
    <property type="entry name" value="TRANS-ACONITATE 2-METHYLTRANSFERASE-RELATED"/>
    <property type="match status" value="1"/>
</dbReference>
<proteinExistence type="predicted"/>
<reference evidence="5" key="1">
    <citation type="submission" date="2023-07" db="EMBL/GenBank/DDBJ databases">
        <title>Thauera sp. CAU 1555 isolated from sand of Yaerae Beach.</title>
        <authorList>
            <person name="Kim W."/>
        </authorList>
    </citation>
    <scope>NUCLEOTIDE SEQUENCE [LARGE SCALE GENOMIC DNA]</scope>
    <source>
        <strain evidence="5">CAU 1555</strain>
    </source>
</reference>
<dbReference type="InterPro" id="IPR029063">
    <property type="entry name" value="SAM-dependent_MTases_sf"/>
</dbReference>
<protein>
    <submittedName>
        <fullName evidence="4">Class I SAM-dependent methyltransferase</fullName>
    </submittedName>
</protein>
<dbReference type="CDD" id="cd02440">
    <property type="entry name" value="AdoMet_MTases"/>
    <property type="match status" value="1"/>
</dbReference>
<organism evidence="4 5">
    <name type="scientific">Thauera sedimentorum</name>
    <dbReference type="NCBI Taxonomy" id="2767595"/>
    <lineage>
        <taxon>Bacteria</taxon>
        <taxon>Pseudomonadati</taxon>
        <taxon>Pseudomonadota</taxon>
        <taxon>Betaproteobacteria</taxon>
        <taxon>Rhodocyclales</taxon>
        <taxon>Zoogloeaceae</taxon>
        <taxon>Thauera</taxon>
    </lineage>
</organism>
<evidence type="ECO:0000259" key="3">
    <source>
        <dbReference type="Pfam" id="PF13649"/>
    </source>
</evidence>
<dbReference type="InterPro" id="IPR041698">
    <property type="entry name" value="Methyltransf_25"/>
</dbReference>
<dbReference type="Gene3D" id="3.40.50.150">
    <property type="entry name" value="Vaccinia Virus protein VP39"/>
    <property type="match status" value="1"/>
</dbReference>
<dbReference type="EMBL" id="JACYTO010000001">
    <property type="protein sequence ID" value="MBD8502904.1"/>
    <property type="molecule type" value="Genomic_DNA"/>
</dbReference>
<accession>A0ABR9B976</accession>
<evidence type="ECO:0000256" key="2">
    <source>
        <dbReference type="ARBA" id="ARBA00022679"/>
    </source>
</evidence>
<keyword evidence="1 4" id="KW-0489">Methyltransferase</keyword>
<sequence length="209" mass="22661">MKNARDFWNKSAPRYARSPIKDEKTYQQKLAITREYLRPDSDVLEFGCGTGGTAIAHAPYVRSIVATDISDRMLEIARGKADQAGVGNIAFRQGTLDTLDLPAGHFDAVLGLNVLHLIEDVDAAVARVSDLLKPGGVFVSSTSLVGEISFLWRWLIAAMQALGLAPHVSRLDRQGLLSILAGAGFAVDHTWQPTRESIFIVARKPGPPA</sequence>
<comment type="caution">
    <text evidence="4">The sequence shown here is derived from an EMBL/GenBank/DDBJ whole genome shotgun (WGS) entry which is preliminary data.</text>
</comment>
<dbReference type="GO" id="GO:0032259">
    <property type="term" value="P:methylation"/>
    <property type="evidence" value="ECO:0007669"/>
    <property type="project" value="UniProtKB-KW"/>
</dbReference>
<feature type="domain" description="Methyltransferase" evidence="3">
    <location>
        <begin position="43"/>
        <end position="136"/>
    </location>
</feature>
<dbReference type="SUPFAM" id="SSF53335">
    <property type="entry name" value="S-adenosyl-L-methionine-dependent methyltransferases"/>
    <property type="match status" value="1"/>
</dbReference>
<name>A0ABR9B976_9RHOO</name>
<keyword evidence="2" id="KW-0808">Transferase</keyword>
<dbReference type="GO" id="GO:0008168">
    <property type="term" value="F:methyltransferase activity"/>
    <property type="evidence" value="ECO:0007669"/>
    <property type="project" value="UniProtKB-KW"/>
</dbReference>